<accession>A0A150X0X3</accession>
<comment type="similarity">
    <text evidence="1">Belongs to the aldo/keto reductase family.</text>
</comment>
<name>A0A150X0X3_9BACT</name>
<keyword evidence="9" id="KW-1185">Reference proteome</keyword>
<feature type="site" description="Lowers pKa of active site Tyr" evidence="6">
    <location>
        <position position="77"/>
    </location>
</feature>
<feature type="binding site" evidence="5">
    <location>
        <position position="110"/>
    </location>
    <ligand>
        <name>substrate</name>
    </ligand>
</feature>
<keyword evidence="2" id="KW-0521">NADP</keyword>
<dbReference type="InterPro" id="IPR020471">
    <property type="entry name" value="AKR"/>
</dbReference>
<dbReference type="EMBL" id="LRDB01000051">
    <property type="protein sequence ID" value="KYG72370.1"/>
    <property type="molecule type" value="Genomic_DNA"/>
</dbReference>
<evidence type="ECO:0000256" key="6">
    <source>
        <dbReference type="PIRSR" id="PIRSR000097-3"/>
    </source>
</evidence>
<dbReference type="PANTHER" id="PTHR11732">
    <property type="entry name" value="ALDO/KETO REDUCTASE"/>
    <property type="match status" value="1"/>
</dbReference>
<dbReference type="STRING" id="296218.AWN68_11430"/>
<dbReference type="Gene3D" id="3.20.20.100">
    <property type="entry name" value="NADP-dependent oxidoreductase domain"/>
    <property type="match status" value="1"/>
</dbReference>
<dbReference type="PIRSF" id="PIRSF000097">
    <property type="entry name" value="AKR"/>
    <property type="match status" value="1"/>
</dbReference>
<dbReference type="GO" id="GO:0016491">
    <property type="term" value="F:oxidoreductase activity"/>
    <property type="evidence" value="ECO:0007669"/>
    <property type="project" value="UniProtKB-KW"/>
</dbReference>
<dbReference type="PRINTS" id="PR00069">
    <property type="entry name" value="ALDKETRDTASE"/>
</dbReference>
<protein>
    <submittedName>
        <fullName evidence="8">Aldehyde oxidoreductase</fullName>
    </submittedName>
</protein>
<dbReference type="InterPro" id="IPR036812">
    <property type="entry name" value="NAD(P)_OxRdtase_dom_sf"/>
</dbReference>
<dbReference type="AlphaFoldDB" id="A0A150X0X3"/>
<feature type="domain" description="NADP-dependent oxidoreductase" evidence="7">
    <location>
        <begin position="15"/>
        <end position="291"/>
    </location>
</feature>
<keyword evidence="3" id="KW-0560">Oxidoreductase</keyword>
<evidence type="ECO:0000256" key="3">
    <source>
        <dbReference type="ARBA" id="ARBA00023002"/>
    </source>
</evidence>
<dbReference type="SUPFAM" id="SSF51430">
    <property type="entry name" value="NAD(P)-linked oxidoreductase"/>
    <property type="match status" value="1"/>
</dbReference>
<proteinExistence type="inferred from homology"/>
<dbReference type="OrthoDB" id="9804790at2"/>
<evidence type="ECO:0000313" key="9">
    <source>
        <dbReference type="Proteomes" id="UP000075615"/>
    </source>
</evidence>
<gene>
    <name evidence="8" type="ORF">AWN68_11430</name>
</gene>
<dbReference type="Proteomes" id="UP000075615">
    <property type="component" value="Unassembled WGS sequence"/>
</dbReference>
<reference evidence="8 9" key="1">
    <citation type="submission" date="2016-01" db="EMBL/GenBank/DDBJ databases">
        <title>Genome sequencing of Roseivirga echinicomitans KMM 6058.</title>
        <authorList>
            <person name="Selvaratnam C."/>
            <person name="Thevarajoo S."/>
            <person name="Goh K.M."/>
            <person name="Ee R."/>
            <person name="Chan K.-G."/>
            <person name="Chong C.S."/>
        </authorList>
    </citation>
    <scope>NUCLEOTIDE SEQUENCE [LARGE SCALE GENOMIC DNA]</scope>
    <source>
        <strain evidence="8 9">KMM 6058</strain>
    </source>
</reference>
<sequence length="317" mass="35886">MNQLIFKNGDVLEAIGLGTWKSEPGEVYQAVRTAIKLGYRHIDCAWIYQNEAEIGNAFADAFSDGDVKREDLFVTSKLWNSFHAPEDVEPALQESLKALQLDYLDLYLIHWPIAHKKEAINPKTADDFIPIDEMPIADTWKAMEACVDKGLVKHIGVSNFNIPKLKKLMETAIIQPEMNQVESHPYLAQNDLLHFCIENNIHYTAYSPLGSKDRAEGMKGHDEPDMFENPVVKAIAEAHNVHPAQILIKWAEARGTAVIPKSVNPERLKKNLKSAKIELSKEDMAKLNKLDKGYRFLNGKFWEREGGSYTADGLWNN</sequence>
<evidence type="ECO:0000256" key="2">
    <source>
        <dbReference type="ARBA" id="ARBA00022857"/>
    </source>
</evidence>
<evidence type="ECO:0000259" key="7">
    <source>
        <dbReference type="Pfam" id="PF00248"/>
    </source>
</evidence>
<dbReference type="InterPro" id="IPR023210">
    <property type="entry name" value="NADP_OxRdtase_dom"/>
</dbReference>
<evidence type="ECO:0000256" key="4">
    <source>
        <dbReference type="PIRSR" id="PIRSR000097-1"/>
    </source>
</evidence>
<organism evidence="8 9">
    <name type="scientific">Roseivirga echinicomitans</name>
    <dbReference type="NCBI Taxonomy" id="296218"/>
    <lineage>
        <taxon>Bacteria</taxon>
        <taxon>Pseudomonadati</taxon>
        <taxon>Bacteroidota</taxon>
        <taxon>Cytophagia</taxon>
        <taxon>Cytophagales</taxon>
        <taxon>Roseivirgaceae</taxon>
        <taxon>Roseivirga</taxon>
    </lineage>
</organism>
<evidence type="ECO:0000256" key="5">
    <source>
        <dbReference type="PIRSR" id="PIRSR000097-2"/>
    </source>
</evidence>
<dbReference type="PROSITE" id="PS00062">
    <property type="entry name" value="ALDOKETO_REDUCTASE_2"/>
    <property type="match status" value="1"/>
</dbReference>
<dbReference type="FunFam" id="3.20.20.100:FF:000006">
    <property type="entry name" value="Aldo-keto reductase family 1 member A1"/>
    <property type="match status" value="1"/>
</dbReference>
<feature type="active site" description="Proton donor" evidence="4">
    <location>
        <position position="48"/>
    </location>
</feature>
<dbReference type="RefSeq" id="WP_068418734.1">
    <property type="nucleotide sequence ID" value="NZ_LRDB01000051.1"/>
</dbReference>
<evidence type="ECO:0000256" key="1">
    <source>
        <dbReference type="ARBA" id="ARBA00007905"/>
    </source>
</evidence>
<evidence type="ECO:0000313" key="8">
    <source>
        <dbReference type="EMBL" id="KYG72370.1"/>
    </source>
</evidence>
<comment type="caution">
    <text evidence="8">The sequence shown here is derived from an EMBL/GenBank/DDBJ whole genome shotgun (WGS) entry which is preliminary data.</text>
</comment>
<dbReference type="PROSITE" id="PS00798">
    <property type="entry name" value="ALDOKETO_REDUCTASE_1"/>
    <property type="match status" value="1"/>
</dbReference>
<dbReference type="Pfam" id="PF00248">
    <property type="entry name" value="Aldo_ket_red"/>
    <property type="match status" value="1"/>
</dbReference>
<dbReference type="InterPro" id="IPR018170">
    <property type="entry name" value="Aldo/ket_reductase_CS"/>
</dbReference>